<evidence type="ECO:0000256" key="7">
    <source>
        <dbReference type="ARBA" id="ARBA00022824"/>
    </source>
</evidence>
<proteinExistence type="inferred from homology"/>
<evidence type="ECO:0000256" key="2">
    <source>
        <dbReference type="ARBA" id="ARBA00006537"/>
    </source>
</evidence>
<keyword evidence="5" id="KW-0107">Calcium channel</keyword>
<evidence type="ECO:0000313" key="15">
    <source>
        <dbReference type="EMBL" id="KAK9915048.1"/>
    </source>
</evidence>
<dbReference type="Proteomes" id="UP001491310">
    <property type="component" value="Unassembled WGS sequence"/>
</dbReference>
<feature type="coiled-coil region" evidence="14">
    <location>
        <begin position="11"/>
        <end position="60"/>
    </location>
</feature>
<evidence type="ECO:0000256" key="9">
    <source>
        <dbReference type="ARBA" id="ARBA00022989"/>
    </source>
</evidence>
<evidence type="ECO:0000256" key="14">
    <source>
        <dbReference type="SAM" id="Coils"/>
    </source>
</evidence>
<reference evidence="15 16" key="1">
    <citation type="journal article" date="2024" name="Nat. Commun.">
        <title>Phylogenomics reveals the evolutionary origins of lichenization in chlorophyte algae.</title>
        <authorList>
            <person name="Puginier C."/>
            <person name="Libourel C."/>
            <person name="Otte J."/>
            <person name="Skaloud P."/>
            <person name="Haon M."/>
            <person name="Grisel S."/>
            <person name="Petersen M."/>
            <person name="Berrin J.G."/>
            <person name="Delaux P.M."/>
            <person name="Dal Grande F."/>
            <person name="Keller J."/>
        </authorList>
    </citation>
    <scope>NUCLEOTIDE SEQUENCE [LARGE SCALE GENOMIC DNA]</scope>
    <source>
        <strain evidence="15 16">SAG 216-7</strain>
    </source>
</reference>
<comment type="subcellular location">
    <subcellularLocation>
        <location evidence="1">Endoplasmic reticulum membrane</location>
        <topology evidence="1">Multi-pass membrane protein</topology>
    </subcellularLocation>
</comment>
<dbReference type="PANTHER" id="PTHR20917">
    <property type="entry name" value="PNAS-RELATED"/>
    <property type="match status" value="1"/>
</dbReference>
<dbReference type="PANTHER" id="PTHR20917:SF0">
    <property type="entry name" value="CALCIUM LOAD-ACTIVATED CALCIUM CHANNEL"/>
    <property type="match status" value="1"/>
</dbReference>
<evidence type="ECO:0000256" key="3">
    <source>
        <dbReference type="ARBA" id="ARBA00022448"/>
    </source>
</evidence>
<evidence type="ECO:0000313" key="16">
    <source>
        <dbReference type="Proteomes" id="UP001491310"/>
    </source>
</evidence>
<evidence type="ECO:0000256" key="10">
    <source>
        <dbReference type="ARBA" id="ARBA00023054"/>
    </source>
</evidence>
<keyword evidence="11" id="KW-0406">Ion transport</keyword>
<keyword evidence="7" id="KW-0256">Endoplasmic reticulum</keyword>
<keyword evidence="8" id="KW-0106">Calcium</keyword>
<evidence type="ECO:0000256" key="5">
    <source>
        <dbReference type="ARBA" id="ARBA00022673"/>
    </source>
</evidence>
<keyword evidence="4" id="KW-0109">Calcium transport</keyword>
<comment type="similarity">
    <text evidence="2">Belongs to the TMCO1 family.</text>
</comment>
<keyword evidence="13" id="KW-0407">Ion channel</keyword>
<comment type="caution">
    <text evidence="15">The sequence shown here is derived from an EMBL/GenBank/DDBJ whole genome shotgun (WGS) entry which is preliminary data.</text>
</comment>
<evidence type="ECO:0000256" key="6">
    <source>
        <dbReference type="ARBA" id="ARBA00022692"/>
    </source>
</evidence>
<gene>
    <name evidence="15" type="ORF">WJX75_004109</name>
</gene>
<organism evidence="15 16">
    <name type="scientific">Coccomyxa subellipsoidea</name>
    <dbReference type="NCBI Taxonomy" id="248742"/>
    <lineage>
        <taxon>Eukaryota</taxon>
        <taxon>Viridiplantae</taxon>
        <taxon>Chlorophyta</taxon>
        <taxon>core chlorophytes</taxon>
        <taxon>Trebouxiophyceae</taxon>
        <taxon>Trebouxiophyceae incertae sedis</taxon>
        <taxon>Coccomyxaceae</taxon>
        <taxon>Coccomyxa</taxon>
    </lineage>
</organism>
<evidence type="ECO:0000256" key="8">
    <source>
        <dbReference type="ARBA" id="ARBA00022837"/>
    </source>
</evidence>
<evidence type="ECO:0000256" key="4">
    <source>
        <dbReference type="ARBA" id="ARBA00022568"/>
    </source>
</evidence>
<evidence type="ECO:0000256" key="13">
    <source>
        <dbReference type="ARBA" id="ARBA00023303"/>
    </source>
</evidence>
<evidence type="ECO:0000256" key="12">
    <source>
        <dbReference type="ARBA" id="ARBA00023136"/>
    </source>
</evidence>
<keyword evidence="3" id="KW-0813">Transport</keyword>
<evidence type="ECO:0000256" key="1">
    <source>
        <dbReference type="ARBA" id="ARBA00004477"/>
    </source>
</evidence>
<name>A0ABR2YTJ0_9CHLO</name>
<sequence length="167" mass="18979">MWLWAYRKDSFRTLRVNLDRQARKLDELKAQPHAPGPLGKAAKQKKVEKLERSIKMMLTKELGPMKFKQSILMGATLLLLFRYASGWYNGHIVAKLPFEPFSLLAKLAHRGIPTPSANDCSFAFVYALCQAGVRPNLTKLLDLGLTRRMVDMSSMQAQDWAKPADMK</sequence>
<dbReference type="InterPro" id="IPR008559">
    <property type="entry name" value="TMCO1"/>
</dbReference>
<evidence type="ECO:0008006" key="17">
    <source>
        <dbReference type="Google" id="ProtNLM"/>
    </source>
</evidence>
<keyword evidence="6" id="KW-0812">Transmembrane</keyword>
<keyword evidence="9" id="KW-1133">Transmembrane helix</keyword>
<evidence type="ECO:0000256" key="11">
    <source>
        <dbReference type="ARBA" id="ARBA00023065"/>
    </source>
</evidence>
<keyword evidence="12" id="KW-0472">Membrane</keyword>
<keyword evidence="10 14" id="KW-0175">Coiled coil</keyword>
<dbReference type="InterPro" id="IPR002809">
    <property type="entry name" value="EMC3/TMCO1"/>
</dbReference>
<dbReference type="SMART" id="SM01415">
    <property type="entry name" value="DUF106"/>
    <property type="match status" value="1"/>
</dbReference>
<dbReference type="EMBL" id="JALJOT010000005">
    <property type="protein sequence ID" value="KAK9915048.1"/>
    <property type="molecule type" value="Genomic_DNA"/>
</dbReference>
<keyword evidence="16" id="KW-1185">Reference proteome</keyword>
<accession>A0ABR2YTJ0</accession>
<dbReference type="Pfam" id="PF01956">
    <property type="entry name" value="EMC3_TMCO1"/>
    <property type="match status" value="1"/>
</dbReference>
<protein>
    <recommendedName>
        <fullName evidence="17">Transmembrane and coiled-coil domain-containing protein 1</fullName>
    </recommendedName>
</protein>